<accession>A0A6G1I679</accession>
<reference evidence="2" key="1">
    <citation type="journal article" date="2020" name="Stud. Mycol.">
        <title>101 Dothideomycetes genomes: a test case for predicting lifestyles and emergence of pathogens.</title>
        <authorList>
            <person name="Haridas S."/>
            <person name="Albert R."/>
            <person name="Binder M."/>
            <person name="Bloem J."/>
            <person name="Labutti K."/>
            <person name="Salamov A."/>
            <person name="Andreopoulos B."/>
            <person name="Baker S."/>
            <person name="Barry K."/>
            <person name="Bills G."/>
            <person name="Bluhm B."/>
            <person name="Cannon C."/>
            <person name="Castanera R."/>
            <person name="Culley D."/>
            <person name="Daum C."/>
            <person name="Ezra D."/>
            <person name="Gonzalez J."/>
            <person name="Henrissat B."/>
            <person name="Kuo A."/>
            <person name="Liang C."/>
            <person name="Lipzen A."/>
            <person name="Lutzoni F."/>
            <person name="Magnuson J."/>
            <person name="Mondo S."/>
            <person name="Nolan M."/>
            <person name="Ohm R."/>
            <person name="Pangilinan J."/>
            <person name="Park H.-J."/>
            <person name="Ramirez L."/>
            <person name="Alfaro M."/>
            <person name="Sun H."/>
            <person name="Tritt A."/>
            <person name="Yoshinaga Y."/>
            <person name="Zwiers L.-H."/>
            <person name="Turgeon B."/>
            <person name="Goodwin S."/>
            <person name="Spatafora J."/>
            <person name="Crous P."/>
            <person name="Grigoriev I."/>
        </authorList>
    </citation>
    <scope>NUCLEOTIDE SEQUENCE</scope>
    <source>
        <strain evidence="2">CBS 262.69</strain>
    </source>
</reference>
<proteinExistence type="predicted"/>
<gene>
    <name evidence="2" type="ORF">EJ06DRAFT_546845</name>
</gene>
<keyword evidence="3" id="KW-1185">Reference proteome</keyword>
<feature type="region of interest" description="Disordered" evidence="1">
    <location>
        <begin position="84"/>
        <end position="139"/>
    </location>
</feature>
<evidence type="ECO:0000256" key="1">
    <source>
        <dbReference type="SAM" id="MobiDB-lite"/>
    </source>
</evidence>
<evidence type="ECO:0000313" key="3">
    <source>
        <dbReference type="Proteomes" id="UP000799640"/>
    </source>
</evidence>
<feature type="compositionally biased region" description="Acidic residues" evidence="1">
    <location>
        <begin position="736"/>
        <end position="768"/>
    </location>
</feature>
<feature type="region of interest" description="Disordered" evidence="1">
    <location>
        <begin position="690"/>
        <end position="719"/>
    </location>
</feature>
<dbReference type="AlphaFoldDB" id="A0A6G1I679"/>
<feature type="compositionally biased region" description="Low complexity" evidence="1">
    <location>
        <begin position="35"/>
        <end position="45"/>
    </location>
</feature>
<feature type="region of interest" description="Disordered" evidence="1">
    <location>
        <begin position="731"/>
        <end position="894"/>
    </location>
</feature>
<name>A0A6G1I679_9PEZI</name>
<dbReference type="EMBL" id="ML996689">
    <property type="protein sequence ID" value="KAF2403694.1"/>
    <property type="molecule type" value="Genomic_DNA"/>
</dbReference>
<sequence>MARDGKRPAWDVKRANRLMRPMTVKIEALRRLKAPSKPAAKAANPQSVKAPEAKPPAHFQGSAGSPDWVKPARKVRLYSAAAPPNPVGAAASTQPAAETDAGQLSIPSPYINRTSAAPDPSDVMKPPPPIRISRRPSNLDTNDLQGGLIAAFVEVLWATASDSTLAPSTAPDSNELKPAGVSMVSSLKVMCARAIPAAISWELDQCSDLPTDERDDVITRVYEEFQFPDTKDVLPQTVRAHAIHLIKRAMSEGLIRPSVIFPLLNLKCVPLDSNEAEELLYVDVHQHVIARLEAESGCCQKLECFATSVFAAVTPETSLIAKRRLQFKLTKNLLEMGFPVEWTTLTGMLPVWQALFCVFVECWAAADVAADFLSVAMELATGVRQASKDALKTWEAEWVGKGPNASKEILEDRLTTTIYSLTTILAAFGIAPMVCVQYRSKTDGIVRILNNLAVEMVAGYGKGAGGRTGHKARRASYVVAATILTQITGHFIAEGPACVSLNDLVGFLQDNFDDGILDMLPDFVISVAGAVYRLTSAFQPRAIGEMTFPLILRFHIITKLMKPSVPGLALLPSTKFFLRRVGMATALMYPGPGSLEWSDWVTTIGESLSREERKYFATHPLRIPVRPKKNPQRVQGFRWDEGICEWVSSTPMAGHHILKSLFTCQADKPLIWTGFARKIRWAPQQFMDFVDQDDGERDPLEPTPVVRGSKKGIFFGGPAPEPWQDKYYKSNAKAVEDEEEEEEANEDEKLDEDSEMTSEGWETGDDLESAAKTDEHSGTDDEPTSTDDDVEADENISQGKVPQVKAPKVSKVARGKQPLRTLSPATDDSDSDELAPKPRKKPLKEISIPNTNKRPAVEDSDDELSLGLPRPEKRRTLSWFVSQGNETDEEDELA</sequence>
<dbReference type="Proteomes" id="UP000799640">
    <property type="component" value="Unassembled WGS sequence"/>
</dbReference>
<organism evidence="2 3">
    <name type="scientific">Trichodelitschia bisporula</name>
    <dbReference type="NCBI Taxonomy" id="703511"/>
    <lineage>
        <taxon>Eukaryota</taxon>
        <taxon>Fungi</taxon>
        <taxon>Dikarya</taxon>
        <taxon>Ascomycota</taxon>
        <taxon>Pezizomycotina</taxon>
        <taxon>Dothideomycetes</taxon>
        <taxon>Dothideomycetes incertae sedis</taxon>
        <taxon>Phaeotrichales</taxon>
        <taxon>Phaeotrichaceae</taxon>
        <taxon>Trichodelitschia</taxon>
    </lineage>
</organism>
<feature type="compositionally biased region" description="Basic and acidic residues" evidence="1">
    <location>
        <begin position="769"/>
        <end position="779"/>
    </location>
</feature>
<feature type="compositionally biased region" description="Acidic residues" evidence="1">
    <location>
        <begin position="780"/>
        <end position="794"/>
    </location>
</feature>
<dbReference type="OrthoDB" id="4159838at2759"/>
<feature type="region of interest" description="Disordered" evidence="1">
    <location>
        <begin position="30"/>
        <end position="70"/>
    </location>
</feature>
<protein>
    <submittedName>
        <fullName evidence="2">Uncharacterized protein</fullName>
    </submittedName>
</protein>
<evidence type="ECO:0000313" key="2">
    <source>
        <dbReference type="EMBL" id="KAF2403694.1"/>
    </source>
</evidence>